<dbReference type="AlphaFoldDB" id="A0A9P3PX84"/>
<gene>
    <name evidence="2" type="ORF">LshimejAT787_1301820</name>
</gene>
<feature type="region of interest" description="Disordered" evidence="1">
    <location>
        <begin position="100"/>
        <end position="124"/>
    </location>
</feature>
<reference evidence="2" key="1">
    <citation type="submission" date="2022-07" db="EMBL/GenBank/DDBJ databases">
        <title>The genome of Lyophyllum shimeji provides insight into the initial evolution of ectomycorrhizal fungal genome.</title>
        <authorList>
            <person name="Kobayashi Y."/>
            <person name="Shibata T."/>
            <person name="Hirakawa H."/>
            <person name="Shigenobu S."/>
            <person name="Nishiyama T."/>
            <person name="Yamada A."/>
            <person name="Hasebe M."/>
            <person name="Kawaguchi M."/>
        </authorList>
    </citation>
    <scope>NUCLEOTIDE SEQUENCE</scope>
    <source>
        <strain evidence="2">AT787</strain>
    </source>
</reference>
<dbReference type="EMBL" id="BRPK01000013">
    <property type="protein sequence ID" value="GLB43281.1"/>
    <property type="molecule type" value="Genomic_DNA"/>
</dbReference>
<dbReference type="OrthoDB" id="2634326at2759"/>
<protein>
    <submittedName>
        <fullName evidence="2">Uncharacterized protein</fullName>
    </submittedName>
</protein>
<feature type="compositionally biased region" description="Low complexity" evidence="1">
    <location>
        <begin position="100"/>
        <end position="110"/>
    </location>
</feature>
<sequence>MWLNVPTFKFSIPRLTHLVSSSRFLSLPRLIFSGADLRAFLVKTDPIPFPRVLPLIPSRPAESLAFDLKIFQDRPNPFPSSTTLGSSFSSLHKQLISPSSTSSLLTAPSAPMMDLSKGPPTREELHKNPSLLLHKRHELEGQEIQAFDGLVGAVIEGGDYIVTSPNMRRIYHPPLGGDRSLYLRSNLRYGDDDPLMWPQNFLPTSAHLPLIPYPPRDPNDPMRVLWTFPTEADFVREGSLLDGLGRVSGYYIACLRVPCRSLMTRAAADEHKSDEYIQTLAAMITSFLDRLSYLPTSLRMTQLLVRETQRMALELTACLDLAEIYKPRLLHNAPAESNTKPARIIGAFTTSIQTCEDLFRAKIPVYLVRPATEVMSIRVLEVVTPIAAQGVIPLDEAVNPTYKAIYRGRVSRDKYAAMYMFTRRLQTYPNPFGLTCVAPRTEPLPAASSFVNRNSRAQQYSPYARRTKPKSAFYEPQGRDKFEDPDDPVYPPPIPAWRAALRNVDRTMTNVVNAEQAFTDHNYAFPEPASFVAYEKKERRDAAIRSWLRYRTALIHRFNISTSDARPMSGKAWRTLLGLDYLEQGPSKLRTDTKNAGRRASLQDFLQNVLEMDGLTLNSDSIDPVTWQGKSFESLGNQDIEEILWELAELNFRQELLALDCRVCPPPNDSSYSTSRQQMVSACFPSGQLLVATLPEANHGIASYDSKERCRYLIRLQRLMRDWPGQKPQIFSVDQVKWREGDIDELEEGIARFYTQTFFNHFRRAPVIPRRLSHNVPGLVLPPPALEHLNPTPMVYYDMDLILEHEAEALEAQKNSKA</sequence>
<proteinExistence type="predicted"/>
<comment type="caution">
    <text evidence="2">The sequence shown here is derived from an EMBL/GenBank/DDBJ whole genome shotgun (WGS) entry which is preliminary data.</text>
</comment>
<organism evidence="2 3">
    <name type="scientific">Lyophyllum shimeji</name>
    <name type="common">Hon-shimeji</name>
    <name type="synonym">Tricholoma shimeji</name>
    <dbReference type="NCBI Taxonomy" id="47721"/>
    <lineage>
        <taxon>Eukaryota</taxon>
        <taxon>Fungi</taxon>
        <taxon>Dikarya</taxon>
        <taxon>Basidiomycota</taxon>
        <taxon>Agaricomycotina</taxon>
        <taxon>Agaricomycetes</taxon>
        <taxon>Agaricomycetidae</taxon>
        <taxon>Agaricales</taxon>
        <taxon>Tricholomatineae</taxon>
        <taxon>Lyophyllaceae</taxon>
        <taxon>Lyophyllum</taxon>
    </lineage>
</organism>
<accession>A0A9P3PX84</accession>
<dbReference type="Proteomes" id="UP001063166">
    <property type="component" value="Unassembled WGS sequence"/>
</dbReference>
<name>A0A9P3PX84_LYOSH</name>
<evidence type="ECO:0000313" key="2">
    <source>
        <dbReference type="EMBL" id="GLB43281.1"/>
    </source>
</evidence>
<evidence type="ECO:0000313" key="3">
    <source>
        <dbReference type="Proteomes" id="UP001063166"/>
    </source>
</evidence>
<evidence type="ECO:0000256" key="1">
    <source>
        <dbReference type="SAM" id="MobiDB-lite"/>
    </source>
</evidence>
<keyword evidence="3" id="KW-1185">Reference proteome</keyword>